<evidence type="ECO:0000313" key="3">
    <source>
        <dbReference type="RefSeq" id="XP_033531288.1"/>
    </source>
</evidence>
<dbReference type="InterPro" id="IPR029063">
    <property type="entry name" value="SAM-dependent_MTases_sf"/>
</dbReference>
<keyword evidence="2" id="KW-1185">Reference proteome</keyword>
<protein>
    <recommendedName>
        <fullName evidence="4">Methyltransferase domain-containing protein</fullName>
    </recommendedName>
</protein>
<reference evidence="1 3" key="1">
    <citation type="submission" date="2020-01" db="EMBL/GenBank/DDBJ databases">
        <authorList>
            <consortium name="DOE Joint Genome Institute"/>
            <person name="Haridas S."/>
            <person name="Albert R."/>
            <person name="Binder M."/>
            <person name="Bloem J."/>
            <person name="Labutti K."/>
            <person name="Salamov A."/>
            <person name="Andreopoulos B."/>
            <person name="Baker S.E."/>
            <person name="Barry K."/>
            <person name="Bills G."/>
            <person name="Bluhm B.H."/>
            <person name="Cannon C."/>
            <person name="Castanera R."/>
            <person name="Culley D.E."/>
            <person name="Daum C."/>
            <person name="Ezra D."/>
            <person name="Gonzalez J.B."/>
            <person name="Henrissat B."/>
            <person name="Kuo A."/>
            <person name="Liang C."/>
            <person name="Lipzen A."/>
            <person name="Lutzoni F."/>
            <person name="Magnuson J."/>
            <person name="Mondo S."/>
            <person name="Nolan M."/>
            <person name="Ohm R."/>
            <person name="Pangilinan J."/>
            <person name="Park H.-J."/>
            <person name="Ramirez L."/>
            <person name="Alfaro M."/>
            <person name="Sun H."/>
            <person name="Tritt A."/>
            <person name="Yoshinaga Y."/>
            <person name="Zwiers L.-H."/>
            <person name="Turgeon B.G."/>
            <person name="Goodwin S.B."/>
            <person name="Spatafora J.W."/>
            <person name="Crous P.W."/>
            <person name="Grigoriev I.V."/>
        </authorList>
    </citation>
    <scope>NUCLEOTIDE SEQUENCE</scope>
    <source>
        <strain evidence="1 3">CBS 781.70</strain>
    </source>
</reference>
<accession>A0A6G1FV13</accession>
<proteinExistence type="predicted"/>
<dbReference type="OrthoDB" id="5339271at2759"/>
<dbReference type="Gene3D" id="3.40.50.150">
    <property type="entry name" value="Vaccinia Virus protein VP39"/>
    <property type="match status" value="1"/>
</dbReference>
<dbReference type="RefSeq" id="XP_033531288.1">
    <property type="nucleotide sequence ID" value="XM_033680109.1"/>
</dbReference>
<organism evidence="1">
    <name type="scientific">Eremomyces bilateralis CBS 781.70</name>
    <dbReference type="NCBI Taxonomy" id="1392243"/>
    <lineage>
        <taxon>Eukaryota</taxon>
        <taxon>Fungi</taxon>
        <taxon>Dikarya</taxon>
        <taxon>Ascomycota</taxon>
        <taxon>Pezizomycotina</taxon>
        <taxon>Dothideomycetes</taxon>
        <taxon>Dothideomycetes incertae sedis</taxon>
        <taxon>Eremomycetales</taxon>
        <taxon>Eremomycetaceae</taxon>
        <taxon>Eremomyces</taxon>
    </lineage>
</organism>
<evidence type="ECO:0008006" key="4">
    <source>
        <dbReference type="Google" id="ProtNLM"/>
    </source>
</evidence>
<dbReference type="Proteomes" id="UP000504638">
    <property type="component" value="Unplaced"/>
</dbReference>
<name>A0A6G1FV13_9PEZI</name>
<dbReference type="SUPFAM" id="SSF53335">
    <property type="entry name" value="S-adenosyl-L-methionine-dependent methyltransferases"/>
    <property type="match status" value="1"/>
</dbReference>
<dbReference type="GeneID" id="54420679"/>
<reference evidence="3" key="3">
    <citation type="submission" date="2025-04" db="UniProtKB">
        <authorList>
            <consortium name="RefSeq"/>
        </authorList>
    </citation>
    <scope>IDENTIFICATION</scope>
    <source>
        <strain evidence="3">CBS 781.70</strain>
    </source>
</reference>
<evidence type="ECO:0000313" key="1">
    <source>
        <dbReference type="EMBL" id="KAF1809657.1"/>
    </source>
</evidence>
<reference evidence="3" key="2">
    <citation type="submission" date="2020-04" db="EMBL/GenBank/DDBJ databases">
        <authorList>
            <consortium name="NCBI Genome Project"/>
        </authorList>
    </citation>
    <scope>NUCLEOTIDE SEQUENCE</scope>
    <source>
        <strain evidence="3">CBS 781.70</strain>
    </source>
</reference>
<dbReference type="EMBL" id="ML975171">
    <property type="protein sequence ID" value="KAF1809657.1"/>
    <property type="molecule type" value="Genomic_DNA"/>
</dbReference>
<gene>
    <name evidence="1 3" type="ORF">P152DRAFT_461340</name>
</gene>
<dbReference type="AlphaFoldDB" id="A0A6G1FV13"/>
<evidence type="ECO:0000313" key="2">
    <source>
        <dbReference type="Proteomes" id="UP000504638"/>
    </source>
</evidence>
<sequence>MPLEHGELPTREAYEDAVYPEFYDMLIPRLFSDSNTNEDIRLAVNQMNDMHVKSASDRFAILDIGTGTGRAALDLVKAMRAEETLHGNIFDILLLEPSASMLVEAVAKLADLSCATSASTDTRAKIGDVQTFQILAEDLGETLSDKGLLGKIDFAMFTAGGLSHITDEQDLRRFLKGTARCLNADHGRLMLSILNEFISDQLAEEIETVNTDETVCFRSQKHPGMSMTKYPTKMQIDPMTGCRTDSFVFETKAADGEVEKRILQWTVRMTYLKQWEEMLAECGLTVEETRQGKIQKYWLLKRA</sequence>